<reference evidence="2 3" key="1">
    <citation type="submission" date="2021-08" db="EMBL/GenBank/DDBJ databases">
        <title>Comparative Genomics Analysis of the Genus Qipengyuania Reveals Extensive Genetic Diversity and Metabolic Versatility, Including the Description of Fifteen Novel Species.</title>
        <authorList>
            <person name="Liu Y."/>
        </authorList>
    </citation>
    <scope>NUCLEOTIDE SEQUENCE [LARGE SCALE GENOMIC DNA]</scope>
    <source>
        <strain evidence="2 3">1NDW3</strain>
    </source>
</reference>
<name>A0ABX8ZWD6_9SPHN</name>
<dbReference type="SUPFAM" id="SSF53756">
    <property type="entry name" value="UDP-Glycosyltransferase/glycogen phosphorylase"/>
    <property type="match status" value="1"/>
</dbReference>
<dbReference type="InterPro" id="IPR028098">
    <property type="entry name" value="Glyco_trans_4-like_N"/>
</dbReference>
<sequence length="393" mass="43107">MNASRHPIEPADMADGPPHRPLTVCYPFAGDVMGGSHVSLRGLLDGLDRDKVRIIIVPEVPDGRLAEHYTSFEQIPDPSPPDRPFEAGVPFGVSEIFRTLPSVMKRARFLKEHGVDIVHTNDGRSHASWALPAKIAGAKLLWHHRGNPTARGLRFVAPLLADRIVTVSSFALPRTKRGSARSARVVHSPFDVSITVDRVEARKRILSELDLAEDTVICGYFGTFIDRKKPLEFIETVELLAELEDRPVVGLLFGEAVEPELGRAVEERVKASEGTAILMGYRTPGHEWLGGCDLLLVPAIEEPLGRTLVEAMLVGTPVVATHSGGNPEALRGDCGIFVPPGDCLAMARTAHELLADDLRRSDITERARVSAKDRFSRERHVAAIEAIYHELVQ</sequence>
<keyword evidence="3" id="KW-1185">Reference proteome</keyword>
<dbReference type="Pfam" id="PF13692">
    <property type="entry name" value="Glyco_trans_1_4"/>
    <property type="match status" value="1"/>
</dbReference>
<organism evidence="2 3">
    <name type="scientific">Qipengyuania xiapuensis</name>
    <dbReference type="NCBI Taxonomy" id="2867236"/>
    <lineage>
        <taxon>Bacteria</taxon>
        <taxon>Pseudomonadati</taxon>
        <taxon>Pseudomonadota</taxon>
        <taxon>Alphaproteobacteria</taxon>
        <taxon>Sphingomonadales</taxon>
        <taxon>Erythrobacteraceae</taxon>
        <taxon>Qipengyuania</taxon>
    </lineage>
</organism>
<dbReference type="Gene3D" id="3.40.50.2000">
    <property type="entry name" value="Glycogen Phosphorylase B"/>
    <property type="match status" value="2"/>
</dbReference>
<dbReference type="CDD" id="cd03801">
    <property type="entry name" value="GT4_PimA-like"/>
    <property type="match status" value="1"/>
</dbReference>
<proteinExistence type="predicted"/>
<evidence type="ECO:0000259" key="1">
    <source>
        <dbReference type="Pfam" id="PF13439"/>
    </source>
</evidence>
<gene>
    <name evidence="2" type="ORF">K3162_03215</name>
</gene>
<dbReference type="PANTHER" id="PTHR12526">
    <property type="entry name" value="GLYCOSYLTRANSFERASE"/>
    <property type="match status" value="1"/>
</dbReference>
<dbReference type="EMBL" id="CP081296">
    <property type="protein sequence ID" value="QZD93061.1"/>
    <property type="molecule type" value="Genomic_DNA"/>
</dbReference>
<dbReference type="Proteomes" id="UP000824300">
    <property type="component" value="Chromosome"/>
</dbReference>
<protein>
    <submittedName>
        <fullName evidence="2">Glycosyltransferase family 4 protein</fullName>
    </submittedName>
</protein>
<feature type="domain" description="Glycosyltransferase subfamily 4-like N-terminal" evidence="1">
    <location>
        <begin position="33"/>
        <end position="192"/>
    </location>
</feature>
<accession>A0ABX8ZWD6</accession>
<evidence type="ECO:0000313" key="3">
    <source>
        <dbReference type="Proteomes" id="UP000824300"/>
    </source>
</evidence>
<dbReference type="Pfam" id="PF13439">
    <property type="entry name" value="Glyco_transf_4"/>
    <property type="match status" value="1"/>
</dbReference>
<evidence type="ECO:0000313" key="2">
    <source>
        <dbReference type="EMBL" id="QZD93061.1"/>
    </source>
</evidence>